<evidence type="ECO:0000256" key="7">
    <source>
        <dbReference type="ARBA" id="ARBA00021589"/>
    </source>
</evidence>
<dbReference type="InterPro" id="IPR025687">
    <property type="entry name" value="Znf-C4pol"/>
</dbReference>
<feature type="region of interest" description="Disordered" evidence="29">
    <location>
        <begin position="516"/>
        <end position="570"/>
    </location>
</feature>
<evidence type="ECO:0000256" key="11">
    <source>
        <dbReference type="ARBA" id="ARBA00022695"/>
    </source>
</evidence>
<dbReference type="InterPro" id="IPR017964">
    <property type="entry name" value="DNA-dir_DNA_pol_B_CS"/>
</dbReference>
<dbReference type="Gene3D" id="3.30.342.10">
    <property type="entry name" value="DNA Polymerase, chain B, domain 1"/>
    <property type="match status" value="1"/>
</dbReference>
<feature type="region of interest" description="Disordered" evidence="29">
    <location>
        <begin position="2501"/>
        <end position="2745"/>
    </location>
</feature>
<evidence type="ECO:0000256" key="26">
    <source>
        <dbReference type="ARBA" id="ARBA00023242"/>
    </source>
</evidence>
<comment type="caution">
    <text evidence="31">The sequence shown here is derived from an EMBL/GenBank/DDBJ whole genome shotgun (WGS) entry which is preliminary data.</text>
</comment>
<reference evidence="31 32" key="1">
    <citation type="submission" date="2012-08" db="EMBL/GenBank/DDBJ databases">
        <authorList>
            <person name="Gan P.H.P."/>
            <person name="Ikeda K."/>
            <person name="Irieda H."/>
            <person name="Narusaka M."/>
            <person name="O'Connell R.J."/>
            <person name="Narusaka Y."/>
            <person name="Takano Y."/>
            <person name="Kubo Y."/>
            <person name="Shirasu K."/>
        </authorList>
    </citation>
    <scope>NUCLEOTIDE SEQUENCE [LARGE SCALE GENOMIC DNA]</scope>
    <source>
        <strain evidence="31 32">Nara gc5</strain>
    </source>
</reference>
<feature type="compositionally biased region" description="Low complexity" evidence="29">
    <location>
        <begin position="2436"/>
        <end position="2458"/>
    </location>
</feature>
<evidence type="ECO:0000256" key="18">
    <source>
        <dbReference type="ARBA" id="ARBA00023004"/>
    </source>
</evidence>
<comment type="subcellular location">
    <subcellularLocation>
        <location evidence="4">Membrane</location>
    </subcellularLocation>
    <subcellularLocation>
        <location evidence="3">Mitochondrion</location>
    </subcellularLocation>
    <subcellularLocation>
        <location evidence="2">Nucleus</location>
    </subcellularLocation>
</comment>
<dbReference type="SMART" id="SM00486">
    <property type="entry name" value="POLBc"/>
    <property type="match status" value="1"/>
</dbReference>
<evidence type="ECO:0000313" key="31">
    <source>
        <dbReference type="EMBL" id="KAF4480598.1"/>
    </source>
</evidence>
<dbReference type="SUPFAM" id="SSF53098">
    <property type="entry name" value="Ribonuclease H-like"/>
    <property type="match status" value="1"/>
</dbReference>
<dbReference type="PROSITE" id="PS51847">
    <property type="entry name" value="SMP"/>
    <property type="match status" value="1"/>
</dbReference>
<dbReference type="InterPro" id="IPR012337">
    <property type="entry name" value="RNaseH-like_sf"/>
</dbReference>
<feature type="region of interest" description="Disordered" evidence="29">
    <location>
        <begin position="429"/>
        <end position="479"/>
    </location>
</feature>
<evidence type="ECO:0000256" key="1">
    <source>
        <dbReference type="ARBA" id="ARBA00001966"/>
    </source>
</evidence>
<dbReference type="EC" id="2.7.7.7" evidence="6"/>
<dbReference type="GO" id="GO:0006260">
    <property type="term" value="P:DNA replication"/>
    <property type="evidence" value="ECO:0007669"/>
    <property type="project" value="UniProtKB-KW"/>
</dbReference>
<feature type="compositionally biased region" description="Polar residues" evidence="29">
    <location>
        <begin position="2732"/>
        <end position="2745"/>
    </location>
</feature>
<keyword evidence="15" id="KW-0863">Zinc-finger</keyword>
<feature type="compositionally biased region" description="Polar residues" evidence="29">
    <location>
        <begin position="626"/>
        <end position="639"/>
    </location>
</feature>
<dbReference type="InterPro" id="IPR043502">
    <property type="entry name" value="DNA/RNA_pol_sf"/>
</dbReference>
<dbReference type="FunCoup" id="A0A7J6IU49">
    <property type="interactions" value="660"/>
</dbReference>
<keyword evidence="21" id="KW-0446">Lipid-binding</keyword>
<evidence type="ECO:0000256" key="8">
    <source>
        <dbReference type="ARBA" id="ARBA00022448"/>
    </source>
</evidence>
<feature type="compositionally biased region" description="Low complexity" evidence="29">
    <location>
        <begin position="2388"/>
        <end position="2399"/>
    </location>
</feature>
<evidence type="ECO:0000256" key="12">
    <source>
        <dbReference type="ARBA" id="ARBA00022705"/>
    </source>
</evidence>
<dbReference type="Pfam" id="PF00136">
    <property type="entry name" value="DNA_pol_B"/>
    <property type="match status" value="1"/>
</dbReference>
<keyword evidence="24" id="KW-0472">Membrane</keyword>
<dbReference type="FunFam" id="1.10.132.60:FF:000007">
    <property type="entry name" value="DNA polymerase"/>
    <property type="match status" value="1"/>
</dbReference>
<evidence type="ECO:0000256" key="17">
    <source>
        <dbReference type="ARBA" id="ARBA00022932"/>
    </source>
</evidence>
<dbReference type="CDD" id="cd05778">
    <property type="entry name" value="DNA_polB_zeta_exo"/>
    <property type="match status" value="1"/>
</dbReference>
<keyword evidence="32" id="KW-1185">Reference proteome</keyword>
<proteinExistence type="inferred from homology"/>
<dbReference type="Proteomes" id="UP000011096">
    <property type="component" value="Unassembled WGS sequence"/>
</dbReference>
<name>A0A7J6IU49_COLFN</name>
<keyword evidence="22" id="KW-0238">DNA-binding</keyword>
<comment type="catalytic activity">
    <reaction evidence="27">
        <text>DNA(n) + a 2'-deoxyribonucleoside 5'-triphosphate = DNA(n+1) + diphosphate</text>
        <dbReference type="Rhea" id="RHEA:22508"/>
        <dbReference type="Rhea" id="RHEA-COMP:17339"/>
        <dbReference type="Rhea" id="RHEA-COMP:17340"/>
        <dbReference type="ChEBI" id="CHEBI:33019"/>
        <dbReference type="ChEBI" id="CHEBI:61560"/>
        <dbReference type="ChEBI" id="CHEBI:173112"/>
        <dbReference type="EC" id="2.7.7.7"/>
    </reaction>
</comment>
<evidence type="ECO:0000256" key="15">
    <source>
        <dbReference type="ARBA" id="ARBA00022771"/>
    </source>
</evidence>
<dbReference type="Pfam" id="PF24065">
    <property type="entry name" value="REV3_N"/>
    <property type="match status" value="1"/>
</dbReference>
<evidence type="ECO:0000313" key="32">
    <source>
        <dbReference type="Proteomes" id="UP000011096"/>
    </source>
</evidence>
<dbReference type="Pfam" id="PF24055">
    <property type="entry name" value="POL3_N"/>
    <property type="match status" value="1"/>
</dbReference>
<dbReference type="Pfam" id="PF03104">
    <property type="entry name" value="DNA_pol_B_exo1"/>
    <property type="match status" value="1"/>
</dbReference>
<comment type="cofactor">
    <cofactor evidence="1">
        <name>[4Fe-4S] cluster</name>
        <dbReference type="ChEBI" id="CHEBI:49883"/>
    </cofactor>
</comment>
<feature type="compositionally biased region" description="Low complexity" evidence="29">
    <location>
        <begin position="2326"/>
        <end position="2337"/>
    </location>
</feature>
<evidence type="ECO:0000256" key="22">
    <source>
        <dbReference type="ARBA" id="ARBA00023125"/>
    </source>
</evidence>
<feature type="region of interest" description="Disordered" evidence="29">
    <location>
        <begin position="614"/>
        <end position="682"/>
    </location>
</feature>
<evidence type="ECO:0000256" key="21">
    <source>
        <dbReference type="ARBA" id="ARBA00023121"/>
    </source>
</evidence>
<keyword evidence="23" id="KW-0496">Mitochondrion</keyword>
<keyword evidence="16" id="KW-0862">Zinc</keyword>
<dbReference type="GO" id="GO:0016035">
    <property type="term" value="C:zeta DNA polymerase complex"/>
    <property type="evidence" value="ECO:0007669"/>
    <property type="project" value="InterPro"/>
</dbReference>
<feature type="region of interest" description="Disordered" evidence="29">
    <location>
        <begin position="2256"/>
        <end position="2482"/>
    </location>
</feature>
<dbReference type="Gene3D" id="3.30.420.10">
    <property type="entry name" value="Ribonuclease H-like superfamily/Ribonuclease H"/>
    <property type="match status" value="1"/>
</dbReference>
<dbReference type="GeneID" id="43616908"/>
<evidence type="ECO:0000256" key="16">
    <source>
        <dbReference type="ARBA" id="ARBA00022833"/>
    </source>
</evidence>
<keyword evidence="13" id="KW-0479">Metal-binding</keyword>
<evidence type="ECO:0000256" key="4">
    <source>
        <dbReference type="ARBA" id="ARBA00004370"/>
    </source>
</evidence>
<evidence type="ECO:0000256" key="28">
    <source>
        <dbReference type="ARBA" id="ARBA00066055"/>
    </source>
</evidence>
<accession>A0A7J6IU49</accession>
<evidence type="ECO:0000256" key="20">
    <source>
        <dbReference type="ARBA" id="ARBA00023055"/>
    </source>
</evidence>
<dbReference type="OrthoDB" id="2414538at2759"/>
<evidence type="ECO:0000256" key="6">
    <source>
        <dbReference type="ARBA" id="ARBA00012417"/>
    </source>
</evidence>
<dbReference type="GO" id="GO:0003887">
    <property type="term" value="F:DNA-directed DNA polymerase activity"/>
    <property type="evidence" value="ECO:0007669"/>
    <property type="project" value="UniProtKB-KW"/>
</dbReference>
<dbReference type="GO" id="GO:0000166">
    <property type="term" value="F:nucleotide binding"/>
    <property type="evidence" value="ECO:0007669"/>
    <property type="project" value="InterPro"/>
</dbReference>
<comment type="subunit">
    <text evidence="28">Forms DNA polymerase zeta with REV7.</text>
</comment>
<evidence type="ECO:0000256" key="5">
    <source>
        <dbReference type="ARBA" id="ARBA00005755"/>
    </source>
</evidence>
<dbReference type="GO" id="GO:0005634">
    <property type="term" value="C:nucleus"/>
    <property type="evidence" value="ECO:0007669"/>
    <property type="project" value="UniProtKB-SubCell"/>
</dbReference>
<keyword evidence="11" id="KW-0548">Nucleotidyltransferase</keyword>
<feature type="compositionally biased region" description="Basic residues" evidence="29">
    <location>
        <begin position="856"/>
        <end position="867"/>
    </location>
</feature>
<dbReference type="InterPro" id="IPR006172">
    <property type="entry name" value="DNA-dir_DNA_pol_B"/>
</dbReference>
<dbReference type="GO" id="GO:0008289">
    <property type="term" value="F:lipid binding"/>
    <property type="evidence" value="ECO:0007669"/>
    <property type="project" value="UniProtKB-KW"/>
</dbReference>
<dbReference type="InterPro" id="IPR006134">
    <property type="entry name" value="DNA-dir_DNA_pol_B_multi_dom"/>
</dbReference>
<dbReference type="InterPro" id="IPR036397">
    <property type="entry name" value="RNaseH_sf"/>
</dbReference>
<dbReference type="FunFam" id="3.30.342.10:FF:000018">
    <property type="entry name" value="DNA polymerase"/>
    <property type="match status" value="1"/>
</dbReference>
<evidence type="ECO:0000256" key="23">
    <source>
        <dbReference type="ARBA" id="ARBA00023128"/>
    </source>
</evidence>
<dbReference type="Pfam" id="PF15413">
    <property type="entry name" value="PH_11"/>
    <property type="match status" value="1"/>
</dbReference>
<protein>
    <recommendedName>
        <fullName evidence="7">DNA polymerase zeta catalytic subunit</fullName>
        <ecNumber evidence="6">2.7.7.7</ecNumber>
    </recommendedName>
</protein>
<keyword evidence="26" id="KW-0539">Nucleus</keyword>
<feature type="region of interest" description="Disordered" evidence="29">
    <location>
        <begin position="846"/>
        <end position="867"/>
    </location>
</feature>
<dbReference type="InterPro" id="IPR056447">
    <property type="entry name" value="REV3_N"/>
</dbReference>
<gene>
    <name evidence="31" type="primary">REV3</name>
    <name evidence="31" type="ORF">CGGC5_v011298</name>
</gene>
<keyword evidence="12" id="KW-0235">DNA replication</keyword>
<reference evidence="31 32" key="2">
    <citation type="submission" date="2020-04" db="EMBL/GenBank/DDBJ databases">
        <title>Genome sequencing and assembly of multiple isolates from the Colletotrichum gloeosporioides species complex.</title>
        <authorList>
            <person name="Gan P."/>
            <person name="Shirasu K."/>
        </authorList>
    </citation>
    <scope>NUCLEOTIDE SEQUENCE [LARGE SCALE GENOMIC DNA]</scope>
    <source>
        <strain evidence="31 32">Nara gc5</strain>
    </source>
</reference>
<dbReference type="PANTHER" id="PTHR45812">
    <property type="entry name" value="DNA POLYMERASE ZETA CATALYTIC SUBUNIT"/>
    <property type="match status" value="1"/>
</dbReference>
<feature type="compositionally biased region" description="Low complexity" evidence="29">
    <location>
        <begin position="2465"/>
        <end position="2482"/>
    </location>
</feature>
<dbReference type="GO" id="GO:0000724">
    <property type="term" value="P:double-strand break repair via homologous recombination"/>
    <property type="evidence" value="ECO:0007669"/>
    <property type="project" value="TreeGrafter"/>
</dbReference>
<feature type="compositionally biased region" description="Pro residues" evidence="29">
    <location>
        <begin position="2531"/>
        <end position="2543"/>
    </location>
</feature>
<dbReference type="GO" id="GO:0003677">
    <property type="term" value="F:DNA binding"/>
    <property type="evidence" value="ECO:0007669"/>
    <property type="project" value="UniProtKB-KW"/>
</dbReference>
<keyword evidence="19" id="KW-0411">Iron-sulfur</keyword>
<dbReference type="InterPro" id="IPR042087">
    <property type="entry name" value="DNA_pol_B_thumb"/>
</dbReference>
<feature type="compositionally biased region" description="Acidic residues" evidence="29">
    <location>
        <begin position="2703"/>
        <end position="2723"/>
    </location>
</feature>
<feature type="domain" description="SMP-LTD" evidence="30">
    <location>
        <begin position="2021"/>
        <end position="2212"/>
    </location>
</feature>
<dbReference type="FunFam" id="1.10.287.690:FF:000002">
    <property type="entry name" value="DNA polymerase zeta"/>
    <property type="match status" value="1"/>
</dbReference>
<comment type="similarity">
    <text evidence="5">Belongs to the DNA polymerase type-B family.</text>
</comment>
<dbReference type="EMBL" id="ANPB02000006">
    <property type="protein sequence ID" value="KAF4480598.1"/>
    <property type="molecule type" value="Genomic_DNA"/>
</dbReference>
<feature type="compositionally biased region" description="Polar residues" evidence="29">
    <location>
        <begin position="2420"/>
        <end position="2435"/>
    </location>
</feature>
<dbReference type="CDD" id="cd05534">
    <property type="entry name" value="POLBc_zeta"/>
    <property type="match status" value="1"/>
</dbReference>
<dbReference type="Gene3D" id="1.10.287.690">
    <property type="entry name" value="Helix hairpin bin"/>
    <property type="match status" value="1"/>
</dbReference>
<keyword evidence="18" id="KW-0408">Iron</keyword>
<dbReference type="InterPro" id="IPR031468">
    <property type="entry name" value="SMP_LBD"/>
</dbReference>
<feature type="compositionally biased region" description="Basic and acidic residues" evidence="29">
    <location>
        <begin position="2263"/>
        <end position="2274"/>
    </location>
</feature>
<dbReference type="Pfam" id="PF14260">
    <property type="entry name" value="zf-C4pol"/>
    <property type="match status" value="1"/>
</dbReference>
<keyword evidence="9" id="KW-0004">4Fe-4S</keyword>
<evidence type="ECO:0000256" key="14">
    <source>
        <dbReference type="ARBA" id="ARBA00022763"/>
    </source>
</evidence>
<organism evidence="31 32">
    <name type="scientific">Colletotrichum fructicola (strain Nara gc5)</name>
    <name type="common">Anthracnose fungus</name>
    <name type="synonym">Colletotrichum gloeosporioides (strain Nara gc5)</name>
    <dbReference type="NCBI Taxonomy" id="1213859"/>
    <lineage>
        <taxon>Eukaryota</taxon>
        <taxon>Fungi</taxon>
        <taxon>Dikarya</taxon>
        <taxon>Ascomycota</taxon>
        <taxon>Pezizomycotina</taxon>
        <taxon>Sordariomycetes</taxon>
        <taxon>Hypocreomycetidae</taxon>
        <taxon>Glomerellales</taxon>
        <taxon>Glomerellaceae</taxon>
        <taxon>Colletotrichum</taxon>
        <taxon>Colletotrichum gloeosporioides species complex</taxon>
    </lineage>
</organism>
<feature type="compositionally biased region" description="Low complexity" evidence="29">
    <location>
        <begin position="2298"/>
        <end position="2307"/>
    </location>
</feature>
<evidence type="ECO:0000256" key="24">
    <source>
        <dbReference type="ARBA" id="ARBA00023136"/>
    </source>
</evidence>
<dbReference type="GO" id="GO:0051539">
    <property type="term" value="F:4 iron, 4 sulfur cluster binding"/>
    <property type="evidence" value="ECO:0007669"/>
    <property type="project" value="UniProtKB-KW"/>
</dbReference>
<dbReference type="Gene3D" id="1.10.132.60">
    <property type="entry name" value="DNA polymerase family B, C-terminal domain"/>
    <property type="match status" value="1"/>
</dbReference>
<dbReference type="GO" id="GO:0006869">
    <property type="term" value="P:lipid transport"/>
    <property type="evidence" value="ECO:0007669"/>
    <property type="project" value="UniProtKB-KW"/>
</dbReference>
<dbReference type="InterPro" id="IPR006133">
    <property type="entry name" value="DNA-dir_DNA_pol_B_exonuc"/>
</dbReference>
<evidence type="ECO:0000256" key="25">
    <source>
        <dbReference type="ARBA" id="ARBA00023204"/>
    </source>
</evidence>
<evidence type="ECO:0000256" key="19">
    <source>
        <dbReference type="ARBA" id="ARBA00023014"/>
    </source>
</evidence>
<keyword evidence="20" id="KW-0445">Lipid transport</keyword>
<feature type="compositionally biased region" description="Basic and acidic residues" evidence="29">
    <location>
        <begin position="2590"/>
        <end position="2599"/>
    </location>
</feature>
<dbReference type="Gene3D" id="3.90.1600.10">
    <property type="entry name" value="Palm domain of DNA polymerase"/>
    <property type="match status" value="1"/>
</dbReference>
<dbReference type="FunFam" id="3.30.420.10:FF:000024">
    <property type="entry name" value="DNA polymerase zeta catalytic subunit"/>
    <property type="match status" value="1"/>
</dbReference>
<dbReference type="GO" id="GO:0042276">
    <property type="term" value="P:error-prone translesion synthesis"/>
    <property type="evidence" value="ECO:0007669"/>
    <property type="project" value="TreeGrafter"/>
</dbReference>
<dbReference type="GO" id="GO:0005739">
    <property type="term" value="C:mitochondrion"/>
    <property type="evidence" value="ECO:0007669"/>
    <property type="project" value="UniProtKB-SubCell"/>
</dbReference>
<dbReference type="PANTHER" id="PTHR45812:SF1">
    <property type="entry name" value="DNA POLYMERASE ZETA CATALYTIC SUBUNIT"/>
    <property type="match status" value="1"/>
</dbReference>
<keyword evidence="8" id="KW-0813">Transport</keyword>
<evidence type="ECO:0000256" key="3">
    <source>
        <dbReference type="ARBA" id="ARBA00004173"/>
    </source>
</evidence>
<keyword evidence="25" id="KW-0234">DNA repair</keyword>
<dbReference type="PROSITE" id="PS00116">
    <property type="entry name" value="DNA_POLYMERASE_B"/>
    <property type="match status" value="1"/>
</dbReference>
<evidence type="ECO:0000256" key="29">
    <source>
        <dbReference type="SAM" id="MobiDB-lite"/>
    </source>
</evidence>
<dbReference type="SUPFAM" id="SSF56672">
    <property type="entry name" value="DNA/RNA polymerases"/>
    <property type="match status" value="1"/>
</dbReference>
<evidence type="ECO:0000256" key="9">
    <source>
        <dbReference type="ARBA" id="ARBA00022485"/>
    </source>
</evidence>
<keyword evidence="17" id="KW-0239">DNA-directed DNA polymerase</keyword>
<dbReference type="RefSeq" id="XP_031887941.2">
    <property type="nucleotide sequence ID" value="XM_032032868.2"/>
</dbReference>
<keyword evidence="14" id="KW-0227">DNA damage</keyword>
<evidence type="ECO:0000256" key="27">
    <source>
        <dbReference type="ARBA" id="ARBA00049244"/>
    </source>
</evidence>
<dbReference type="CDD" id="cd21675">
    <property type="entry name" value="SMP_TEX2"/>
    <property type="match status" value="1"/>
</dbReference>
<sequence>MDLFRVRLNCIDHYQATPTRYDPQLRNDIGPAQAKKGPKVPVVRVFGSTETGQKVCAHIHGAFPYLYVEYQGSLEPEDVGAYIYRLHLSIDHALAVSYRRDQYADNAKFVARITLVKGIPFYGFHVGYRFFLKIYMFNPIVMTRLADLLQQGVILKKKFQPYEAHLQYLLQFMTDYNLYGCGYLDASDVFFRGPIPSYDVEGNSQHLWHDHSIPRGRVLEDLSLPRVSHCSVEVDICVQNIINRRMVKERRLHHDFEERLKPLPADVKLVYSMAGLWKDETRRRKLKMPNADPGSSPFPAEVLISMSANARDSQPQGWIHEEEYQEEVVRLIEAEKDPEDTSEPNFDTFVEHKPLESNVKTALQSVEDLYPTNLLPALGLPSNHAPSNQNPASSIEVDEQGVLALGGEDFDPFPVDSDEEALMQLDELGLKKGDQLDPAAENESKRPGRQKPKTNVAGNKANGDHVVKAPNNTVKGLRDPSLPPYEGICTSRLKTVTPPVMPVWQELLDAAEAEGLVSRSKEEARSSTQRKVAVKRSVSPHPAAPSIKRTRTDTTEPSKQPRSAPPVATKACLPAEGDSEMKQVVMLPSISQANPRSSQGPDGKPMANQQLSFPVVKSQEDPTTRLRLSQKSQPRGSQQEQKESQKHVSFNLAPDTVGTKLDSNPTPKKVRIASPPKDSTGTETLLHRAQTALGAFSNKRQFIIGTLPPVLKDITSSLKDLQIPDAIYQDAYYSEEKDVPPRPREYAGREFRLESNTLPYLADFDPSGTSAASVGMKPDTPYDRTKTDQAYEAQGRICSYRSWELAEPPPSFKEVQEWWEKKHPPKKGPKKIDGKLAGTPQASKRYLSQIDGPTPKNKHGFKYSPKKKSTSVKHEAQYMSTMALEVHVNTRGKFVPNPEEDEVQCIFWSIKADGTISASQDVAGGIIAGVVVLSPDGELAARMRRYIAAEILEESSELDLMVRMVEIVRAHDPDILTGYEVHGSSWGYLIERARLKYDYDLCDEFSRMKSNSHGRIGKENDRWGFNTTSTIRVTGRHMINIWRAMRGELNLLQYTMENVVWHVLHRRIPHYSWRTLTEWYKSSKQRDLDKLLRYYLARTRIDIQILESNELIPRTSEQARLLGVDFFSVFSRGSQFKVESIMFRIAKPENFMLVSPSRKQVGGQNALECLPLVMEPQSAFYNSPLLVLDFQSLYPSVMIAYNLCYSTFLGRIVNWRGMNKMGFTEYQRHKRLLELLKDHINITPNGMMYVRPEIRKSLLAKMLGEILETRVMVKSGMKQDKDDKTLQQLLNNRQLALKLLANVTYGYTSASFSGRMPCSEIADSIVQTGRETLERAIAFIHSQERWGAEVVYGDTDSLFVYLKGRTKDQAFDIGNEIAKAITDMNPRPIKLKFEKVYHPCVLLAKKRYVGYKYESKNQVKPDFDAKGIETVRRDGTPAEQKIEEQALKILFETANLSEVKSYFQKQCEKIMRGSVSVQDFCYAREVKLGTYSDKGPPPPGALISTKRMLEDARAEPQYGERVPYVVITGAPGARLIDRCVAPEDLLKDLHSQLDAEYYISKNLIPPLERIFNLVGANVRQWYDDMPKVQRIRRVDQTLGGGMAKKTLESYLKSASCISCNAKMQVEGVLCPKCEQDAPSSLFNLQTRLNHEERKYMEVVRICRSCSGLPAADDVPCDSKDCPVFYSRVKQSTRLKTEKSALDPVIQELVLKAGKGSLECRKTEESLGDGGEATAAMGGWTGFLFTYLLGGLTFIPLVVVAVFVHAYLTLPYRQDADTSLDADGGQDSVVQPGDDLTALQAAKAGDKDDGSAKRPATQDNDVAAGYFAVCREYTPMGINAKPIERATPTGSTTVAAPSQSVYQTMYKSIFERKPTPGPLDRNGLSQRPKNAGNVFYVVLRHGHLMLFDDDEQIEVRHVISLAHHDVSIYSGGDVTPEGELYIKRNALCLSRRPDGPEVGPDSQLSKPFYLFSENCSAKEDFYFALLRNQEQIFGNDRIAPKPKQFEVKNIISLVQKLHSSEEHLSTRWLNAMIGRIFLGIYKTTDLEHLIREKLTKKIARVKRPSFLTNIAIRGIETGESAPIITNPRHRDLNVEGECVMEADVRYTGNFRIEVAATARIDLGSRFKVREVDLVLAVVLKKLEGHMLFKIKPPPSNRIWLSFQSQPKVEMTIEPIVSARQITYTIILRQIENRIKEVIAETLVQPFWDDMPFFNTEHKKWRGGIWEDDDAVVGSPSMEAHVAQEGDVEGVDRLEDTGDLQSDLRPSDMRPFEKSHSMPIVENSSHTGLFGRKIQGKGTSSPLNSSSTSVDVVGSPTSPASKPKPFRSPSVSSPANPVVGTDAAHADMFKPSSSPPDHVSSMMAALSARSQGNSAAATPTDTPAKPPPVAKARSQSSASSREATDNENESDRTPVANKRRSTTSSAESLRATESTDPSSTTAASSKAASIKSATGSISKGLFRRDTNSTVASSAASTNGEGKRTTLAAVANAAVTARQWGWNALQKHKDAKNGNASEQNPPVDLNQPMGRGQPLPPPGTPLPPPVKGSKITTIPVQKRKPISPPELPERPHSAALSESRPARKPIPPPLVESKSDRSERRPVPPPPLPSRRHIDNSNDGGENMLVVEAPLDSEPTTPMDENGPPPAYVQPWAEDTEDYEEPISTTAPSRESRGSSGSTTSEEASRTPPPLPERRTSPIEAVPANMDDDDDYSAWMEDDNTNDVYEEENKKPIITGSNGTAAPTAATS</sequence>
<evidence type="ECO:0000256" key="10">
    <source>
        <dbReference type="ARBA" id="ARBA00022679"/>
    </source>
</evidence>
<evidence type="ECO:0000256" key="2">
    <source>
        <dbReference type="ARBA" id="ARBA00004123"/>
    </source>
</evidence>
<dbReference type="PRINTS" id="PR00106">
    <property type="entry name" value="DNAPOLB"/>
</dbReference>
<keyword evidence="10" id="KW-0808">Transferase</keyword>
<dbReference type="GO" id="GO:0016020">
    <property type="term" value="C:membrane"/>
    <property type="evidence" value="ECO:0007669"/>
    <property type="project" value="UniProtKB-SubCell"/>
</dbReference>
<dbReference type="InterPro" id="IPR030559">
    <property type="entry name" value="PolZ_Rev3"/>
</dbReference>
<dbReference type="InterPro" id="IPR056435">
    <property type="entry name" value="DPOD/Z_N"/>
</dbReference>
<dbReference type="InterPro" id="IPR023211">
    <property type="entry name" value="DNA_pol_palm_dom_sf"/>
</dbReference>
<dbReference type="GO" id="GO:0008270">
    <property type="term" value="F:zinc ion binding"/>
    <property type="evidence" value="ECO:0007669"/>
    <property type="project" value="UniProtKB-KW"/>
</dbReference>
<evidence type="ECO:0000256" key="13">
    <source>
        <dbReference type="ARBA" id="ARBA00022723"/>
    </source>
</evidence>
<dbReference type="InParanoid" id="A0A7J6IU49"/>
<evidence type="ECO:0000259" key="30">
    <source>
        <dbReference type="PROSITE" id="PS51847"/>
    </source>
</evidence>